<evidence type="ECO:0000313" key="5">
    <source>
        <dbReference type="Proteomes" id="UP000225740"/>
    </source>
</evidence>
<feature type="region of interest" description="Disordered" evidence="2">
    <location>
        <begin position="695"/>
        <end position="716"/>
    </location>
</feature>
<organism evidence="4 5">
    <name type="scientific">Rhodopirellula bahusiensis</name>
    <dbReference type="NCBI Taxonomy" id="2014065"/>
    <lineage>
        <taxon>Bacteria</taxon>
        <taxon>Pseudomonadati</taxon>
        <taxon>Planctomycetota</taxon>
        <taxon>Planctomycetia</taxon>
        <taxon>Pirellulales</taxon>
        <taxon>Pirellulaceae</taxon>
        <taxon>Rhodopirellula</taxon>
    </lineage>
</organism>
<evidence type="ECO:0000256" key="1">
    <source>
        <dbReference type="SAM" id="Coils"/>
    </source>
</evidence>
<evidence type="ECO:0000259" key="3">
    <source>
        <dbReference type="PROSITE" id="PS51737"/>
    </source>
</evidence>
<dbReference type="InterPro" id="IPR036162">
    <property type="entry name" value="Resolvase-like_N_sf"/>
</dbReference>
<feature type="region of interest" description="Disordered" evidence="2">
    <location>
        <begin position="1"/>
        <end position="32"/>
    </location>
</feature>
<dbReference type="EMBL" id="NIZW01000006">
    <property type="protein sequence ID" value="PHQ35604.1"/>
    <property type="molecule type" value="Genomic_DNA"/>
</dbReference>
<feature type="compositionally biased region" description="Polar residues" evidence="2">
    <location>
        <begin position="697"/>
        <end position="710"/>
    </location>
</feature>
<feature type="region of interest" description="Disordered" evidence="2">
    <location>
        <begin position="384"/>
        <end position="403"/>
    </location>
</feature>
<dbReference type="PANTHER" id="PTHR30461:SF23">
    <property type="entry name" value="DNA RECOMBINASE-RELATED"/>
    <property type="match status" value="1"/>
</dbReference>
<dbReference type="InterPro" id="IPR011109">
    <property type="entry name" value="DNA_bind_recombinase_dom"/>
</dbReference>
<dbReference type="PANTHER" id="PTHR30461">
    <property type="entry name" value="DNA-INVERTASE FROM LAMBDOID PROPHAGE"/>
    <property type="match status" value="1"/>
</dbReference>
<comment type="caution">
    <text evidence="4">The sequence shown here is derived from an EMBL/GenBank/DDBJ whole genome shotgun (WGS) entry which is preliminary data.</text>
</comment>
<dbReference type="InterPro" id="IPR006119">
    <property type="entry name" value="Resolv_N"/>
</dbReference>
<dbReference type="AlphaFoldDB" id="A0A2G1W987"/>
<feature type="compositionally biased region" description="Polar residues" evidence="2">
    <location>
        <begin position="12"/>
        <end position="21"/>
    </location>
</feature>
<feature type="compositionally biased region" description="Basic and acidic residues" evidence="2">
    <location>
        <begin position="388"/>
        <end position="403"/>
    </location>
</feature>
<dbReference type="Proteomes" id="UP000225740">
    <property type="component" value="Unassembled WGS sequence"/>
</dbReference>
<dbReference type="Pfam" id="PF00239">
    <property type="entry name" value="Resolvase"/>
    <property type="match status" value="1"/>
</dbReference>
<dbReference type="PROSITE" id="PS51737">
    <property type="entry name" value="RECOMBINASE_DNA_BIND"/>
    <property type="match status" value="1"/>
</dbReference>
<sequence length="716" mass="80124">MRPSDLRKTHLSLRSRTQQGVRPTPNQPYKSKVTHMSKINSPQTTSSGFVVVSTFSQGKRPRGLPERADLLALATTYLEKQTLHWPGLAGGKLLPKQDQESLARLANEFEASYASGQLGSPIAPATLGSDSPELGAAYIRYSDANSNTRSLDQQLINVLQIARREQVFIPWNRVFADAAISGTTVNRSGYQMLRELVQSDQSQITRLFVDDLDRLNREQIESLRFLQLVNANNMRLTTANGFDSSQQMSKLTHAFKAIQNELFVDQLKEKVIRGMKDEHAQGQNLGLPPTGFKVVPKRDASGVPILDRNGKCETEVVIDEEAAAVVRRIFSMYADEKKSPGDIARTLCQENALDRNGWNATTIGRTLRNERYIGVYVWGKRRTTKNPETGKRQDVMRPESEHLRREDPHLRIIDDELWKAVQNRLAEMSRNTRPKGAKKSRQACYPTRLFDLYCGYCDKPLWLSRSGKYSHLQCLHGKGGSNNCELRTSKSIRIIDDCILQFIKTQVLDEAIVDGLLVKANAFLAEEAAKPTKDTAELIAKIQAEEHTIKRLAERLAVLGDGIAAQTLLQSAVRAQEELKRLQAELDIASAVNFRPEPIGREAFMALLVHLRELMHEDVVASHEVLAKSLGRVNITQGPKAKRGHTWIAELDINPAPVFLEIAKNKNCPSSGSLDYLQIRSWTNKNPITVKIDQRGEYQQISSDPKASSPNTPPSG</sequence>
<protein>
    <submittedName>
        <fullName evidence="4">Recombinase</fullName>
    </submittedName>
</protein>
<reference evidence="4 5" key="1">
    <citation type="submission" date="2017-06" db="EMBL/GenBank/DDBJ databases">
        <title>Description of Rhodopirellula bahusiensis sp. nov.</title>
        <authorList>
            <person name="Kizina J."/>
            <person name="Harder J."/>
        </authorList>
    </citation>
    <scope>NUCLEOTIDE SEQUENCE [LARGE SCALE GENOMIC DNA]</scope>
    <source>
        <strain evidence="4 5">SWK21</strain>
    </source>
</reference>
<evidence type="ECO:0000313" key="4">
    <source>
        <dbReference type="EMBL" id="PHQ35604.1"/>
    </source>
</evidence>
<gene>
    <name evidence="4" type="ORF">CEE69_08220</name>
</gene>
<dbReference type="Pfam" id="PF07508">
    <property type="entry name" value="Recombinase"/>
    <property type="match status" value="1"/>
</dbReference>
<dbReference type="SUPFAM" id="SSF53041">
    <property type="entry name" value="Resolvase-like"/>
    <property type="match status" value="1"/>
</dbReference>
<feature type="coiled-coil region" evidence="1">
    <location>
        <begin position="535"/>
        <end position="592"/>
    </location>
</feature>
<dbReference type="InterPro" id="IPR050639">
    <property type="entry name" value="SSR_resolvase"/>
</dbReference>
<dbReference type="Gene3D" id="3.90.1750.20">
    <property type="entry name" value="Putative Large Serine Recombinase, Chain B, Domain 2"/>
    <property type="match status" value="1"/>
</dbReference>
<name>A0A2G1W987_9BACT</name>
<keyword evidence="1" id="KW-0175">Coiled coil</keyword>
<keyword evidence="5" id="KW-1185">Reference proteome</keyword>
<dbReference type="GO" id="GO:0003677">
    <property type="term" value="F:DNA binding"/>
    <property type="evidence" value="ECO:0007669"/>
    <property type="project" value="InterPro"/>
</dbReference>
<dbReference type="SMART" id="SM00857">
    <property type="entry name" value="Resolvase"/>
    <property type="match status" value="1"/>
</dbReference>
<dbReference type="InterPro" id="IPR038109">
    <property type="entry name" value="DNA_bind_recomb_sf"/>
</dbReference>
<proteinExistence type="predicted"/>
<dbReference type="GO" id="GO:0000150">
    <property type="term" value="F:DNA strand exchange activity"/>
    <property type="evidence" value="ECO:0007669"/>
    <property type="project" value="InterPro"/>
</dbReference>
<feature type="domain" description="Recombinase" evidence="3">
    <location>
        <begin position="289"/>
        <end position="431"/>
    </location>
</feature>
<evidence type="ECO:0000256" key="2">
    <source>
        <dbReference type="SAM" id="MobiDB-lite"/>
    </source>
</evidence>
<accession>A0A2G1W987</accession>
<dbReference type="Gene3D" id="3.40.50.1390">
    <property type="entry name" value="Resolvase, N-terminal catalytic domain"/>
    <property type="match status" value="1"/>
</dbReference>